<feature type="modified residue" description="N6-(pyridoxal phosphate)lysine" evidence="6 8">
    <location>
        <position position="96"/>
    </location>
</feature>
<dbReference type="GO" id="GO:0008836">
    <property type="term" value="F:diaminopimelate decarboxylase activity"/>
    <property type="evidence" value="ECO:0007669"/>
    <property type="project" value="UniProtKB-UniRule"/>
</dbReference>
<dbReference type="HAMAP" id="MF_02120">
    <property type="entry name" value="LysA"/>
    <property type="match status" value="1"/>
</dbReference>
<gene>
    <name evidence="6" type="primary">lysA</name>
    <name evidence="12" type="ORF">JOF28_002089</name>
</gene>
<evidence type="ECO:0000256" key="4">
    <source>
        <dbReference type="ARBA" id="ARBA00023154"/>
    </source>
</evidence>
<comment type="pathway">
    <text evidence="6 9">Amino-acid biosynthesis; L-lysine biosynthesis via DAP pathway; L-lysine from DL-2,6-diaminopimelate: step 1/1.</text>
</comment>
<dbReference type="SUPFAM" id="SSF51419">
    <property type="entry name" value="PLP-binding barrel"/>
    <property type="match status" value="1"/>
</dbReference>
<proteinExistence type="inferred from homology"/>
<feature type="binding site" evidence="6">
    <location>
        <position position="305"/>
    </location>
    <ligand>
        <name>substrate</name>
    </ligand>
</feature>
<organism evidence="12 13">
    <name type="scientific">Leucobacter exalbidus</name>
    <dbReference type="NCBI Taxonomy" id="662960"/>
    <lineage>
        <taxon>Bacteria</taxon>
        <taxon>Bacillati</taxon>
        <taxon>Actinomycetota</taxon>
        <taxon>Actinomycetes</taxon>
        <taxon>Micrococcales</taxon>
        <taxon>Microbacteriaceae</taxon>
        <taxon>Leucobacter</taxon>
    </lineage>
</organism>
<dbReference type="GO" id="GO:0009089">
    <property type="term" value="P:lysine biosynthetic process via diaminopimelate"/>
    <property type="evidence" value="ECO:0007669"/>
    <property type="project" value="UniProtKB-UniRule"/>
</dbReference>
<feature type="binding site" evidence="6">
    <location>
        <position position="400"/>
    </location>
    <ligand>
        <name>substrate</name>
    </ligand>
</feature>
<evidence type="ECO:0000259" key="11">
    <source>
        <dbReference type="Pfam" id="PF02784"/>
    </source>
</evidence>
<dbReference type="Proteomes" id="UP000675163">
    <property type="component" value="Unassembled WGS sequence"/>
</dbReference>
<dbReference type="InterPro" id="IPR022644">
    <property type="entry name" value="De-COase2_N"/>
</dbReference>
<feature type="binding site" evidence="6">
    <location>
        <position position="264"/>
    </location>
    <ligand>
        <name>pyridoxal 5'-phosphate</name>
        <dbReference type="ChEBI" id="CHEBI:597326"/>
    </ligand>
</feature>
<keyword evidence="4 6" id="KW-0457">Lysine biosynthesis</keyword>
<sequence length="450" mass="48444">MATTSAPLTTAAHTRHAQPAPTGTRLGELWDVLPEESGSTPEGTLTLGGVSVTALAEEYGTPLHIVDETGLRRQIRRFIDGLRERWPNSEVLYASKSLPAVGMYRVAQEEGLSVDIAGGGELQLALAAGVDPARLYFHGNAKTEAELRMALDAGVGTIIVDNEDELDRLERVITRPQRLLLRVIPGVEAETHASQATGGNDSKFGLPMDQAGHAIDRMRAHPLMEFEGVHLHIGSQILNTRQFAQAVENISSVGTFATYDVGGGLGVKYTYDEQAPKVEDYLDSIVQAARAHLPAEAKIMIEPGRAIVARAGVTLYRVVSVKRTGKVFVAVDGGLADQMDIALTDQRYEAIIADRLTEPWTEEAQLVGRQCESGDLLVDRAAFPPARVGDLVVMPTTGAYAYTMSNNYNGALKPAIVFVKDGAARLVTRRETYADLLATHEPAITAPSGQ</sequence>
<reference evidence="12" key="1">
    <citation type="submission" date="2021-02" db="EMBL/GenBank/DDBJ databases">
        <title>Sequencing the genomes of 1000 actinobacteria strains.</title>
        <authorList>
            <person name="Klenk H.-P."/>
        </authorList>
    </citation>
    <scope>NUCLEOTIDE SEQUENCE</scope>
    <source>
        <strain evidence="12">DSM 22850</strain>
    </source>
</reference>
<comment type="caution">
    <text evidence="6">Lacks conserved residue(s) required for the propagation of feature annotation.</text>
</comment>
<evidence type="ECO:0000256" key="5">
    <source>
        <dbReference type="ARBA" id="ARBA00023239"/>
    </source>
</evidence>
<dbReference type="PRINTS" id="PR01181">
    <property type="entry name" value="DAPDCRBXLASE"/>
</dbReference>
<feature type="binding site" evidence="6">
    <location>
        <position position="400"/>
    </location>
    <ligand>
        <name>pyridoxal 5'-phosphate</name>
        <dbReference type="ChEBI" id="CHEBI:597326"/>
    </ligand>
</feature>
<evidence type="ECO:0000256" key="7">
    <source>
        <dbReference type="NCBIfam" id="TIGR01048"/>
    </source>
</evidence>
<dbReference type="EC" id="4.1.1.20" evidence="6 7"/>
<feature type="active site" description="Proton donor" evidence="8">
    <location>
        <position position="371"/>
    </location>
</feature>
<protein>
    <recommendedName>
        <fullName evidence="6 7">Diaminopimelate decarboxylase</fullName>
        <shortName evidence="6">DAP decarboxylase</shortName>
        <shortName evidence="6">DAPDC</shortName>
        <ecNumber evidence="6 7">4.1.1.20</ecNumber>
    </recommendedName>
</protein>
<accession>A0A940PMU8</accession>
<evidence type="ECO:0000313" key="13">
    <source>
        <dbReference type="Proteomes" id="UP000675163"/>
    </source>
</evidence>
<dbReference type="SUPFAM" id="SSF50621">
    <property type="entry name" value="Alanine racemase C-terminal domain-like"/>
    <property type="match status" value="1"/>
</dbReference>
<evidence type="ECO:0000256" key="3">
    <source>
        <dbReference type="ARBA" id="ARBA00022898"/>
    </source>
</evidence>
<feature type="binding site" evidence="6">
    <location>
        <position position="372"/>
    </location>
    <ligand>
        <name>substrate</name>
    </ligand>
</feature>
<evidence type="ECO:0000256" key="9">
    <source>
        <dbReference type="RuleBase" id="RU003738"/>
    </source>
</evidence>
<dbReference type="Gene3D" id="3.20.20.10">
    <property type="entry name" value="Alanine racemase"/>
    <property type="match status" value="1"/>
</dbReference>
<comment type="caution">
    <text evidence="12">The sequence shown here is derived from an EMBL/GenBank/DDBJ whole genome shotgun (WGS) entry which is preliminary data.</text>
</comment>
<keyword evidence="5 6" id="KW-0456">Lyase</keyword>
<keyword evidence="6" id="KW-0028">Amino-acid biosynthesis</keyword>
<keyword evidence="13" id="KW-1185">Reference proteome</keyword>
<dbReference type="NCBIfam" id="TIGR01048">
    <property type="entry name" value="lysA"/>
    <property type="match status" value="1"/>
</dbReference>
<dbReference type="PANTHER" id="PTHR43727:SF2">
    <property type="entry name" value="GROUP IV DECARBOXYLASE"/>
    <property type="match status" value="1"/>
</dbReference>
<dbReference type="Pfam" id="PF02784">
    <property type="entry name" value="Orn_Arg_deC_N"/>
    <property type="match status" value="1"/>
</dbReference>
<comment type="catalytic activity">
    <reaction evidence="6 9">
        <text>meso-2,6-diaminopimelate + H(+) = L-lysine + CO2</text>
        <dbReference type="Rhea" id="RHEA:15101"/>
        <dbReference type="ChEBI" id="CHEBI:15378"/>
        <dbReference type="ChEBI" id="CHEBI:16526"/>
        <dbReference type="ChEBI" id="CHEBI:32551"/>
        <dbReference type="ChEBI" id="CHEBI:57791"/>
        <dbReference type="EC" id="4.1.1.20"/>
    </reaction>
</comment>
<dbReference type="InterPro" id="IPR000183">
    <property type="entry name" value="Orn/DAP/Arg_de-COase"/>
</dbReference>
<keyword evidence="3 6" id="KW-0663">Pyridoxal phosphate</keyword>
<evidence type="ECO:0000256" key="10">
    <source>
        <dbReference type="SAM" id="MobiDB-lite"/>
    </source>
</evidence>
<dbReference type="PRINTS" id="PR01179">
    <property type="entry name" value="ODADCRBXLASE"/>
</dbReference>
<feature type="region of interest" description="Disordered" evidence="10">
    <location>
        <begin position="1"/>
        <end position="25"/>
    </location>
</feature>
<evidence type="ECO:0000256" key="1">
    <source>
        <dbReference type="ARBA" id="ARBA00001933"/>
    </source>
</evidence>
<evidence type="ECO:0000256" key="2">
    <source>
        <dbReference type="ARBA" id="ARBA00022793"/>
    </source>
</evidence>
<evidence type="ECO:0000256" key="6">
    <source>
        <dbReference type="HAMAP-Rule" id="MF_02120"/>
    </source>
</evidence>
<evidence type="ECO:0000313" key="12">
    <source>
        <dbReference type="EMBL" id="MBP1326857.1"/>
    </source>
</evidence>
<dbReference type="Gene3D" id="2.40.37.10">
    <property type="entry name" value="Lyase, Ornithine Decarboxylase, Chain A, domain 1"/>
    <property type="match status" value="1"/>
</dbReference>
<dbReference type="AlphaFoldDB" id="A0A940PMU8"/>
<dbReference type="PANTHER" id="PTHR43727">
    <property type="entry name" value="DIAMINOPIMELATE DECARBOXYLASE"/>
    <property type="match status" value="1"/>
</dbReference>
<feature type="domain" description="Orn/DAP/Arg decarboxylase 2 N-terminal" evidence="11">
    <location>
        <begin position="73"/>
        <end position="309"/>
    </location>
</feature>
<dbReference type="CDD" id="cd06828">
    <property type="entry name" value="PLPDE_III_DapDC"/>
    <property type="match status" value="1"/>
</dbReference>
<dbReference type="InterPro" id="IPR029066">
    <property type="entry name" value="PLP-binding_barrel"/>
</dbReference>
<feature type="binding site" evidence="6">
    <location>
        <begin position="302"/>
        <end position="305"/>
    </location>
    <ligand>
        <name>pyridoxal 5'-phosphate</name>
        <dbReference type="ChEBI" id="CHEBI:597326"/>
    </ligand>
</feature>
<feature type="compositionally biased region" description="Polar residues" evidence="10">
    <location>
        <begin position="1"/>
        <end position="12"/>
    </location>
</feature>
<dbReference type="GO" id="GO:0030170">
    <property type="term" value="F:pyridoxal phosphate binding"/>
    <property type="evidence" value="ECO:0007669"/>
    <property type="project" value="UniProtKB-UniRule"/>
</dbReference>
<evidence type="ECO:0000256" key="8">
    <source>
        <dbReference type="PIRSR" id="PIRSR600183-50"/>
    </source>
</evidence>
<dbReference type="RefSeq" id="WP_209705699.1">
    <property type="nucleotide sequence ID" value="NZ_JAFIDA010000001.1"/>
</dbReference>
<dbReference type="InterPro" id="IPR002986">
    <property type="entry name" value="DAP_deCOOHase_LysA"/>
</dbReference>
<dbReference type="EMBL" id="JAFIDA010000001">
    <property type="protein sequence ID" value="MBP1326857.1"/>
    <property type="molecule type" value="Genomic_DNA"/>
</dbReference>
<dbReference type="InterPro" id="IPR009006">
    <property type="entry name" value="Ala_racemase/Decarboxylase_C"/>
</dbReference>
<keyword evidence="2 6" id="KW-0210">Decarboxylase</keyword>
<dbReference type="FunFam" id="3.20.20.10:FF:000003">
    <property type="entry name" value="Diaminopimelate decarboxylase"/>
    <property type="match status" value="1"/>
</dbReference>
<comment type="cofactor">
    <cofactor evidence="1 6 8 9">
        <name>pyridoxal 5'-phosphate</name>
        <dbReference type="ChEBI" id="CHEBI:597326"/>
    </cofactor>
</comment>
<name>A0A940PMU8_9MICO</name>
<comment type="similarity">
    <text evidence="6">Belongs to the Orn/Lys/Arg decarboxylase class-II family. LysA subfamily.</text>
</comment>
<comment type="function">
    <text evidence="6">Specifically catalyzes the decarboxylation of meso-diaminopimelate (meso-DAP) to L-lysine.</text>
</comment>
<comment type="subunit">
    <text evidence="6">Homodimer.</text>
</comment>